<keyword evidence="4 9" id="KW-0812">Transmembrane</keyword>
<feature type="signal peptide" evidence="12">
    <location>
        <begin position="1"/>
        <end position="28"/>
    </location>
</feature>
<feature type="chain" id="PRO_5018096124" evidence="12">
    <location>
        <begin position="29"/>
        <end position="688"/>
    </location>
</feature>
<evidence type="ECO:0000256" key="6">
    <source>
        <dbReference type="ARBA" id="ARBA00023077"/>
    </source>
</evidence>
<keyword evidence="3 9" id="KW-1134">Transmembrane beta strand</keyword>
<dbReference type="Pfam" id="PF00593">
    <property type="entry name" value="TonB_dep_Rec_b-barrel"/>
    <property type="match status" value="1"/>
</dbReference>
<keyword evidence="8 9" id="KW-0998">Cell outer membrane</keyword>
<name>A0A3N1PRD9_9GAMM</name>
<feature type="domain" description="TonB-dependent receptor plug" evidence="14">
    <location>
        <begin position="37"/>
        <end position="132"/>
    </location>
</feature>
<sequence>MSPFATRILPLSPLAIIVAASLLQSAHADDNLEVIEVHGQSLPQSVAGSTDDLLANSGVDFSAAGGVSALPILNGMMSDRVKVLIDGADISSACANEMNPPLSYVSGNQISQVEVMAGVTPVSMGGDNIAGVISLTTINPHFSKSDALGWQGGYLSGGYKSNGNVQTYGAGAELASKQLSLKYDGAYEDANSYQDGNGDKVLDTLYRAQNHALTAAYRDDTQLLAVKLTHQSIPFQGFPNQYMDMTDNQSFGVNAQYQRQFSAGQLDARLNWHRVKHEMGFFTAEKAGTMPMDTKGVDRSYQLHWSQPLGSGNTLKLGQELYDFRLDDNWPAVPGSMMMGPNTYININHGKRQRLAAFAEMDQQLSAWHLNYGLRFERVHTNTGAVQGYGSMMMAADNAAAAAFNQSDRRKTDNLVDISASASYQLDERQQLQFGLARKNRAPNLYERYSWGRTTMATTMIGWNGDANGYVGNLNLKPETAYTLSAKYQYLGDSLQGSISPFYTKVHDFIDADVIGRFNSGAATRHILEFANVDARLYGVDAKLAWLLADTAFGQWQLAAKASYTHGERQGSHTPLYQIMPFNGSLALSQQWGRASNKLEWQWVSDKNRVDSNRLENKTAGYGLLNASSQWDLKPLTLTLAITNLLDKNYQLPLGGVSIADYRQDPANGFGQLNGEGRSLNLSARYRF</sequence>
<dbReference type="InterPro" id="IPR036942">
    <property type="entry name" value="Beta-barrel_TonB_sf"/>
</dbReference>
<keyword evidence="15" id="KW-0675">Receptor</keyword>
<dbReference type="Pfam" id="PF07715">
    <property type="entry name" value="Plug"/>
    <property type="match status" value="1"/>
</dbReference>
<evidence type="ECO:0000256" key="3">
    <source>
        <dbReference type="ARBA" id="ARBA00022452"/>
    </source>
</evidence>
<dbReference type="Proteomes" id="UP000268033">
    <property type="component" value="Unassembled WGS sequence"/>
</dbReference>
<comment type="caution">
    <text evidence="15">The sequence shown here is derived from an EMBL/GenBank/DDBJ whole genome shotgun (WGS) entry which is preliminary data.</text>
</comment>
<dbReference type="STRING" id="584787.GCA_001247655_01857"/>
<evidence type="ECO:0000256" key="11">
    <source>
        <dbReference type="RuleBase" id="RU003357"/>
    </source>
</evidence>
<dbReference type="GO" id="GO:0015344">
    <property type="term" value="F:siderophore uptake transmembrane transporter activity"/>
    <property type="evidence" value="ECO:0007669"/>
    <property type="project" value="TreeGrafter"/>
</dbReference>
<comment type="subcellular location">
    <subcellularLocation>
        <location evidence="1 9">Cell outer membrane</location>
        <topology evidence="1 9">Multi-pass membrane protein</topology>
    </subcellularLocation>
</comment>
<dbReference type="AlphaFoldDB" id="A0A3N1PRD9"/>
<feature type="short sequence motif" description="TonB C-terminal box" evidence="10">
    <location>
        <begin position="671"/>
        <end position="688"/>
    </location>
</feature>
<dbReference type="RefSeq" id="WP_244946522.1">
    <property type="nucleotide sequence ID" value="NZ_RJUL01000001.1"/>
</dbReference>
<proteinExistence type="inferred from homology"/>
<accession>A0A3N1PRD9</accession>
<dbReference type="PANTHER" id="PTHR30069:SF49">
    <property type="entry name" value="OUTER MEMBRANE PROTEIN C"/>
    <property type="match status" value="1"/>
</dbReference>
<dbReference type="InterPro" id="IPR037066">
    <property type="entry name" value="Plug_dom_sf"/>
</dbReference>
<evidence type="ECO:0000256" key="12">
    <source>
        <dbReference type="SAM" id="SignalP"/>
    </source>
</evidence>
<gene>
    <name evidence="15" type="ORF">EDC28_101264</name>
</gene>
<evidence type="ECO:0000256" key="4">
    <source>
        <dbReference type="ARBA" id="ARBA00022692"/>
    </source>
</evidence>
<evidence type="ECO:0000259" key="13">
    <source>
        <dbReference type="Pfam" id="PF00593"/>
    </source>
</evidence>
<evidence type="ECO:0000256" key="2">
    <source>
        <dbReference type="ARBA" id="ARBA00022448"/>
    </source>
</evidence>
<keyword evidence="6 11" id="KW-0798">TonB box</keyword>
<evidence type="ECO:0000313" key="15">
    <source>
        <dbReference type="EMBL" id="ROQ30578.1"/>
    </source>
</evidence>
<dbReference type="InterPro" id="IPR000531">
    <property type="entry name" value="Beta-barrel_TonB"/>
</dbReference>
<evidence type="ECO:0000256" key="8">
    <source>
        <dbReference type="ARBA" id="ARBA00023237"/>
    </source>
</evidence>
<dbReference type="PANTHER" id="PTHR30069">
    <property type="entry name" value="TONB-DEPENDENT OUTER MEMBRANE RECEPTOR"/>
    <property type="match status" value="1"/>
</dbReference>
<dbReference type="InterPro" id="IPR010917">
    <property type="entry name" value="TonB_rcpt_CS"/>
</dbReference>
<dbReference type="InterPro" id="IPR012910">
    <property type="entry name" value="Plug_dom"/>
</dbReference>
<evidence type="ECO:0000256" key="7">
    <source>
        <dbReference type="ARBA" id="ARBA00023136"/>
    </source>
</evidence>
<evidence type="ECO:0000256" key="10">
    <source>
        <dbReference type="PROSITE-ProRule" id="PRU10144"/>
    </source>
</evidence>
<dbReference type="SUPFAM" id="SSF56935">
    <property type="entry name" value="Porins"/>
    <property type="match status" value="1"/>
</dbReference>
<organism evidence="15 16">
    <name type="scientific">Gallaecimonas pentaromativorans</name>
    <dbReference type="NCBI Taxonomy" id="584787"/>
    <lineage>
        <taxon>Bacteria</taxon>
        <taxon>Pseudomonadati</taxon>
        <taxon>Pseudomonadota</taxon>
        <taxon>Gammaproteobacteria</taxon>
        <taxon>Enterobacterales</taxon>
        <taxon>Gallaecimonadaceae</taxon>
        <taxon>Gallaecimonas</taxon>
    </lineage>
</organism>
<dbReference type="Gene3D" id="2.40.170.20">
    <property type="entry name" value="TonB-dependent receptor, beta-barrel domain"/>
    <property type="match status" value="1"/>
</dbReference>
<protein>
    <submittedName>
        <fullName evidence="15">Iron complex outermembrane receptor protein</fullName>
    </submittedName>
</protein>
<dbReference type="InterPro" id="IPR039426">
    <property type="entry name" value="TonB-dep_rcpt-like"/>
</dbReference>
<dbReference type="PROSITE" id="PS52016">
    <property type="entry name" value="TONB_DEPENDENT_REC_3"/>
    <property type="match status" value="1"/>
</dbReference>
<keyword evidence="2 9" id="KW-0813">Transport</keyword>
<evidence type="ECO:0000256" key="5">
    <source>
        <dbReference type="ARBA" id="ARBA00022729"/>
    </source>
</evidence>
<dbReference type="GO" id="GO:0044718">
    <property type="term" value="P:siderophore transmembrane transport"/>
    <property type="evidence" value="ECO:0007669"/>
    <property type="project" value="TreeGrafter"/>
</dbReference>
<evidence type="ECO:0000259" key="14">
    <source>
        <dbReference type="Pfam" id="PF07715"/>
    </source>
</evidence>
<dbReference type="Gene3D" id="2.170.130.10">
    <property type="entry name" value="TonB-dependent receptor, plug domain"/>
    <property type="match status" value="1"/>
</dbReference>
<keyword evidence="5 12" id="KW-0732">Signal</keyword>
<comment type="similarity">
    <text evidence="9 11">Belongs to the TonB-dependent receptor family.</text>
</comment>
<dbReference type="PROSITE" id="PS01156">
    <property type="entry name" value="TONB_DEPENDENT_REC_2"/>
    <property type="match status" value="1"/>
</dbReference>
<dbReference type="EMBL" id="RJUL01000001">
    <property type="protein sequence ID" value="ROQ30578.1"/>
    <property type="molecule type" value="Genomic_DNA"/>
</dbReference>
<keyword evidence="7 9" id="KW-0472">Membrane</keyword>
<evidence type="ECO:0000256" key="9">
    <source>
        <dbReference type="PROSITE-ProRule" id="PRU01360"/>
    </source>
</evidence>
<keyword evidence="16" id="KW-1185">Reference proteome</keyword>
<dbReference type="GO" id="GO:0009279">
    <property type="term" value="C:cell outer membrane"/>
    <property type="evidence" value="ECO:0007669"/>
    <property type="project" value="UniProtKB-SubCell"/>
</dbReference>
<reference evidence="15 16" key="1">
    <citation type="submission" date="2018-11" db="EMBL/GenBank/DDBJ databases">
        <title>Genomic Encyclopedia of Type Strains, Phase IV (KMG-IV): sequencing the most valuable type-strain genomes for metagenomic binning, comparative biology and taxonomic classification.</title>
        <authorList>
            <person name="Goeker M."/>
        </authorList>
    </citation>
    <scope>NUCLEOTIDE SEQUENCE [LARGE SCALE GENOMIC DNA]</scope>
    <source>
        <strain evidence="15 16">DSM 21945</strain>
    </source>
</reference>
<evidence type="ECO:0000256" key="1">
    <source>
        <dbReference type="ARBA" id="ARBA00004571"/>
    </source>
</evidence>
<feature type="domain" description="TonB-dependent receptor-like beta-barrel" evidence="13">
    <location>
        <begin position="203"/>
        <end position="645"/>
    </location>
</feature>
<evidence type="ECO:0000313" key="16">
    <source>
        <dbReference type="Proteomes" id="UP000268033"/>
    </source>
</evidence>